<sequence>MTTLTNTQVLELKSYINGKWVTADNTVDIINPATQQVIAIAPRMTKNQTEQAITAARTAFDNGEWAKTTAQERAAILHKIANKIEESFEEFVTLETMDNGKVYGEAEGDIQDTIACFRYYAGIILHPDGETYPVPDDVQAMVVKEPVGVAGLIVPWNFPLLMSAWKIAPALAAGNTIVYKPAEITPVTAFKLFEIIDEVGLPEGVANMVLGQGSIIGQTISESNDVDMVSFTGSTEVGRGIMRAAAGNLKKISLELGGKSPNIIFADADFETAVDYGLFGIFVGSGQVCSSGSRILVQDTIYDDYVKRYVERAEKIKVGPGLAKDSHMGAIVSEAQMNSILGYIEKGKEEGATLLTGGHRLTENGLDEGFFLAPTVFADVTQDMTIVREEIFGPVVTIQKFSTEEEAVRLANDTDYGLAGAVFSNDGAKALRVIKQVRAGITWVNDYHPTYVEAPWGGYKQSGIGRSLGKYSLEEFQEVKQINIRLNVAPVGWFPQ</sequence>
<organism evidence="6 7">
    <name type="scientific">Candidatus Kurthia intestinigallinarum</name>
    <dbReference type="NCBI Taxonomy" id="1562256"/>
    <lineage>
        <taxon>Bacteria</taxon>
        <taxon>Bacillati</taxon>
        <taxon>Bacillota</taxon>
        <taxon>Bacilli</taxon>
        <taxon>Bacillales</taxon>
        <taxon>Caryophanaceae</taxon>
        <taxon>Kurthia</taxon>
    </lineage>
</organism>
<dbReference type="AlphaFoldDB" id="A0A433RXV2"/>
<dbReference type="FunFam" id="3.40.605.10:FF:000007">
    <property type="entry name" value="NAD/NADP-dependent betaine aldehyde dehydrogenase"/>
    <property type="match status" value="1"/>
</dbReference>
<dbReference type="InterPro" id="IPR029510">
    <property type="entry name" value="Ald_DH_CS_GLU"/>
</dbReference>
<proteinExistence type="inferred from homology"/>
<dbReference type="Gene3D" id="3.40.309.10">
    <property type="entry name" value="Aldehyde Dehydrogenase, Chain A, domain 2"/>
    <property type="match status" value="1"/>
</dbReference>
<protein>
    <submittedName>
        <fullName evidence="6">Betaine-aldehyde dehydrogenase</fullName>
    </submittedName>
</protein>
<keyword evidence="2 4" id="KW-0560">Oxidoreductase</keyword>
<dbReference type="FunFam" id="3.40.605.10:FF:000026">
    <property type="entry name" value="Aldehyde dehydrogenase, putative"/>
    <property type="match status" value="1"/>
</dbReference>
<evidence type="ECO:0000313" key="6">
    <source>
        <dbReference type="EMBL" id="RUS58079.1"/>
    </source>
</evidence>
<evidence type="ECO:0000256" key="4">
    <source>
        <dbReference type="RuleBase" id="RU003345"/>
    </source>
</evidence>
<dbReference type="EMBL" id="JTFC01000008">
    <property type="protein sequence ID" value="RUS58079.1"/>
    <property type="molecule type" value="Genomic_DNA"/>
</dbReference>
<dbReference type="SUPFAM" id="SSF53720">
    <property type="entry name" value="ALDH-like"/>
    <property type="match status" value="1"/>
</dbReference>
<gene>
    <name evidence="6" type="ORF">QI30_02720</name>
</gene>
<reference evidence="6 7" key="1">
    <citation type="submission" date="2014-11" db="EMBL/GenBank/DDBJ databases">
        <title>Genome sequence and analysis of novel Kurthia sp.</title>
        <authorList>
            <person name="Lawson J.N."/>
            <person name="Gonzalez J.E."/>
            <person name="Rinauldi L."/>
            <person name="Xuan Z."/>
            <person name="Firman A."/>
            <person name="Shaddox L."/>
            <person name="Trudeau A."/>
            <person name="Shah S."/>
            <person name="Reiman D."/>
        </authorList>
    </citation>
    <scope>NUCLEOTIDE SEQUENCE [LARGE SCALE GENOMIC DNA]</scope>
    <source>
        <strain evidence="6 7">3B1D</strain>
    </source>
</reference>
<dbReference type="RefSeq" id="WP_126989416.1">
    <property type="nucleotide sequence ID" value="NZ_JTFC01000008.1"/>
</dbReference>
<feature type="active site" evidence="3">
    <location>
        <position position="255"/>
    </location>
</feature>
<dbReference type="InterPro" id="IPR015590">
    <property type="entry name" value="Aldehyde_DH_dom"/>
</dbReference>
<evidence type="ECO:0000256" key="3">
    <source>
        <dbReference type="PROSITE-ProRule" id="PRU10007"/>
    </source>
</evidence>
<evidence type="ECO:0000259" key="5">
    <source>
        <dbReference type="Pfam" id="PF00171"/>
    </source>
</evidence>
<feature type="domain" description="Aldehyde dehydrogenase" evidence="5">
    <location>
        <begin position="20"/>
        <end position="482"/>
    </location>
</feature>
<name>A0A433RXV2_9BACL</name>
<dbReference type="FunFam" id="3.40.309.10:FF:000012">
    <property type="entry name" value="Betaine aldehyde dehydrogenase"/>
    <property type="match status" value="1"/>
</dbReference>
<accession>A0A433RXV2</accession>
<dbReference type="PANTHER" id="PTHR11699">
    <property type="entry name" value="ALDEHYDE DEHYDROGENASE-RELATED"/>
    <property type="match status" value="1"/>
</dbReference>
<dbReference type="Gene3D" id="3.40.605.10">
    <property type="entry name" value="Aldehyde Dehydrogenase, Chain A, domain 1"/>
    <property type="match status" value="1"/>
</dbReference>
<dbReference type="Proteomes" id="UP000288623">
    <property type="component" value="Unassembled WGS sequence"/>
</dbReference>
<dbReference type="InterPro" id="IPR016163">
    <property type="entry name" value="Ald_DH_C"/>
</dbReference>
<keyword evidence="7" id="KW-1185">Reference proteome</keyword>
<dbReference type="OrthoDB" id="9762913at2"/>
<evidence type="ECO:0000256" key="2">
    <source>
        <dbReference type="ARBA" id="ARBA00023002"/>
    </source>
</evidence>
<evidence type="ECO:0000313" key="7">
    <source>
        <dbReference type="Proteomes" id="UP000288623"/>
    </source>
</evidence>
<dbReference type="PROSITE" id="PS00687">
    <property type="entry name" value="ALDEHYDE_DEHYDR_GLU"/>
    <property type="match status" value="1"/>
</dbReference>
<dbReference type="Pfam" id="PF00171">
    <property type="entry name" value="Aldedh"/>
    <property type="match status" value="1"/>
</dbReference>
<evidence type="ECO:0000256" key="1">
    <source>
        <dbReference type="ARBA" id="ARBA00009986"/>
    </source>
</evidence>
<comment type="similarity">
    <text evidence="1 4">Belongs to the aldehyde dehydrogenase family.</text>
</comment>
<comment type="caution">
    <text evidence="6">The sequence shown here is derived from an EMBL/GenBank/DDBJ whole genome shotgun (WGS) entry which is preliminary data.</text>
</comment>
<dbReference type="InterPro" id="IPR016161">
    <property type="entry name" value="Ald_DH/histidinol_DH"/>
</dbReference>
<dbReference type="GO" id="GO:0016620">
    <property type="term" value="F:oxidoreductase activity, acting on the aldehyde or oxo group of donors, NAD or NADP as acceptor"/>
    <property type="evidence" value="ECO:0007669"/>
    <property type="project" value="InterPro"/>
</dbReference>
<dbReference type="InterPro" id="IPR016162">
    <property type="entry name" value="Ald_DH_N"/>
</dbReference>